<dbReference type="OMA" id="XFSQYLH"/>
<keyword evidence="4" id="KW-0694">RNA-binding</keyword>
<feature type="coiled-coil region" evidence="9">
    <location>
        <begin position="714"/>
        <end position="741"/>
    </location>
</feature>
<dbReference type="Pfam" id="PF21636">
    <property type="entry name" value="PPP1R21_C"/>
    <property type="match status" value="1"/>
</dbReference>
<dbReference type="GO" id="GO:1904580">
    <property type="term" value="P:regulation of intracellular mRNA localization"/>
    <property type="evidence" value="ECO:0007669"/>
    <property type="project" value="Ensembl"/>
</dbReference>
<evidence type="ECO:0000313" key="11">
    <source>
        <dbReference type="Ensembl" id="ENSSMRP00000019122.1"/>
    </source>
</evidence>
<comment type="subcellular location">
    <subcellularLocation>
        <location evidence="1">Early endosome</location>
    </subcellularLocation>
</comment>
<dbReference type="InterPro" id="IPR019348">
    <property type="entry name" value="PPP1R21_six_helix"/>
</dbReference>
<evidence type="ECO:0000256" key="1">
    <source>
        <dbReference type="ARBA" id="ARBA00004412"/>
    </source>
</evidence>
<dbReference type="GeneTree" id="ENSGT00390000006820"/>
<keyword evidence="5 9" id="KW-0175">Coiled coil</keyword>
<evidence type="ECO:0000259" key="10">
    <source>
        <dbReference type="SMART" id="SM01254"/>
    </source>
</evidence>
<evidence type="ECO:0000256" key="5">
    <source>
        <dbReference type="ARBA" id="ARBA00023054"/>
    </source>
</evidence>
<dbReference type="Pfam" id="PF10205">
    <property type="entry name" value="KLRAQ"/>
    <property type="match status" value="1"/>
</dbReference>
<keyword evidence="12" id="KW-1185">Reference proteome</keyword>
<dbReference type="AlphaFoldDB" id="A0A8D0C165"/>
<evidence type="ECO:0000256" key="2">
    <source>
        <dbReference type="ARBA" id="ARBA00020102"/>
    </source>
</evidence>
<reference evidence="11" key="2">
    <citation type="submission" date="2025-09" db="UniProtKB">
        <authorList>
            <consortium name="Ensembl"/>
        </authorList>
    </citation>
    <scope>IDENTIFICATION</scope>
</reference>
<feature type="coiled-coil region" evidence="9">
    <location>
        <begin position="4"/>
        <end position="87"/>
    </location>
</feature>
<evidence type="ECO:0000256" key="7">
    <source>
        <dbReference type="ARBA" id="ARBA00031617"/>
    </source>
</evidence>
<dbReference type="SMART" id="SM01254">
    <property type="entry name" value="KLRAQ"/>
    <property type="match status" value="1"/>
</dbReference>
<feature type="domain" description="Protein phosphatase 1 regulatory subunit 21 N-terminal" evidence="10">
    <location>
        <begin position="12"/>
        <end position="113"/>
    </location>
</feature>
<dbReference type="GO" id="GO:0003729">
    <property type="term" value="F:mRNA binding"/>
    <property type="evidence" value="ECO:0007669"/>
    <property type="project" value="Ensembl"/>
</dbReference>
<dbReference type="InterPro" id="IPR040024">
    <property type="entry name" value="PPP1R21"/>
</dbReference>
<protein>
    <recommendedName>
        <fullName evidence="2">Protein phosphatase 1 regulatory subunit 21</fullName>
    </recommendedName>
    <alternativeName>
        <fullName evidence="7">Coiled-coil domain-containing protein 128</fullName>
    </alternativeName>
    <alternativeName>
        <fullName evidence="8">Ferry endosomal RAB5 effector complex subunit 2</fullName>
    </alternativeName>
    <alternativeName>
        <fullName evidence="6">KLRAQ motif-containing protein 1</fullName>
    </alternativeName>
</protein>
<evidence type="ECO:0000256" key="3">
    <source>
        <dbReference type="ARBA" id="ARBA00022753"/>
    </source>
</evidence>
<dbReference type="Ensembl" id="ENSSMRT00000022421.1">
    <property type="protein sequence ID" value="ENSSMRP00000019122.1"/>
    <property type="gene ID" value="ENSSMRG00000014897.1"/>
</dbReference>
<reference evidence="11" key="1">
    <citation type="submission" date="2025-08" db="UniProtKB">
        <authorList>
            <consortium name="Ensembl"/>
        </authorList>
    </citation>
    <scope>IDENTIFICATION</scope>
</reference>
<dbReference type="InterPro" id="IPR049372">
    <property type="entry name" value="PPP1R21_C"/>
</dbReference>
<keyword evidence="3" id="KW-0967">Endosome</keyword>
<evidence type="ECO:0000256" key="6">
    <source>
        <dbReference type="ARBA" id="ARBA00031361"/>
    </source>
</evidence>
<dbReference type="GO" id="GO:0031901">
    <property type="term" value="C:early endosome membrane"/>
    <property type="evidence" value="ECO:0007669"/>
    <property type="project" value="Ensembl"/>
</dbReference>
<accession>A0A8D0C165</accession>
<dbReference type="PANTHER" id="PTHR21448:SF0">
    <property type="entry name" value="PROTEIN PHOSPHATASE 1 REGULATORY SUBUNIT 21"/>
    <property type="match status" value="1"/>
</dbReference>
<dbReference type="Pfam" id="PF10212">
    <property type="entry name" value="PPP1R21_helical"/>
    <property type="match status" value="1"/>
</dbReference>
<proteinExistence type="predicted"/>
<dbReference type="InterPro" id="IPR019343">
    <property type="entry name" value="PPP1R21_N"/>
</dbReference>
<dbReference type="PANTHER" id="PTHR21448">
    <property type="entry name" value="SMOOTH MUSCLE MYOSIN HEAVY CHAIN-RELATED"/>
    <property type="match status" value="1"/>
</dbReference>
<name>A0A8D0C165_SALMN</name>
<sequence>MAGAAELQGKYQKLAQEYSKLRAQNHVLKKGVVDEQANSASLKEQLKMKDQSLRKLQQEMDSLTFRNQQLAKRVELLQDELVLSETKGKKNKKSGEPASLLSQEQKNVFDEDLQKKIEENERLHIQFFEADEQHKRLEAELRSRLEVLEMEATQHQAVVDGLTRKYMDTIEKLQSEKAKLEIKSQNLEKEAKECRVRTEECQQQLKHLHTDLSSRLDESLYIISEKVPFNDTRSNQYNALNVPLHSRRRQLKLRDLAGQALVFVQDLVTALLNFHTYTEQRVQIFPVDSATDTISPLNQKFSQHLHENASYVRPLEEGMLQLFESITEDSVTVLETTVKLKSFSDYLASYVCFLRKILPYQLKSLEEECESSLCTAALRARNTELQSDMKKLTAVFEKLQTYISLLALPSIKPDRLLRTNFSSLFTYIASTLHGFHDIMKAISRNYSQKAALEQELPTATQKLITTNDCILSSVVALTNGAGKIASFFSNNLDFFTASLSYGPKGGMEFISPISAECMLQYKKKAAAYVKLLKKPVSDSVPYEEALANRRVLLSSTESREGLAQQVQQSLEKIAKLEQEKEHWMLEAQLAKIRLEKENKRALDKVKNSIANEQSEATQQSPIILNVTEQEKEDGTDKVLREPVKATSVIGTLTVTTENEEVPEADVREDLIKNHYMARIVELTSQLQLADSKAVHFHAECRALAKRLSLSDKAKEVSLEDIRQARQDITRLQDELTTTKRSYEDQLSMMSDHLCSMNETLSKQREEIDTLKMASKGNSKKNKSR</sequence>
<evidence type="ECO:0000313" key="12">
    <source>
        <dbReference type="Proteomes" id="UP000694421"/>
    </source>
</evidence>
<organism evidence="11 12">
    <name type="scientific">Salvator merianae</name>
    <name type="common">Argentine black and white tegu</name>
    <name type="synonym">Tupinambis merianae</name>
    <dbReference type="NCBI Taxonomy" id="96440"/>
    <lineage>
        <taxon>Eukaryota</taxon>
        <taxon>Metazoa</taxon>
        <taxon>Chordata</taxon>
        <taxon>Craniata</taxon>
        <taxon>Vertebrata</taxon>
        <taxon>Euteleostomi</taxon>
        <taxon>Lepidosauria</taxon>
        <taxon>Squamata</taxon>
        <taxon>Bifurcata</taxon>
        <taxon>Unidentata</taxon>
        <taxon>Episquamata</taxon>
        <taxon>Laterata</taxon>
        <taxon>Teiioidea</taxon>
        <taxon>Teiidae</taxon>
        <taxon>Salvator</taxon>
    </lineage>
</organism>
<feature type="coiled-coil region" evidence="9">
    <location>
        <begin position="145"/>
        <end position="204"/>
    </location>
</feature>
<evidence type="ECO:0000256" key="4">
    <source>
        <dbReference type="ARBA" id="ARBA00022884"/>
    </source>
</evidence>
<evidence type="ECO:0000256" key="8">
    <source>
        <dbReference type="ARBA" id="ARBA00044824"/>
    </source>
</evidence>
<evidence type="ECO:0000256" key="9">
    <source>
        <dbReference type="SAM" id="Coils"/>
    </source>
</evidence>
<dbReference type="GO" id="GO:0030674">
    <property type="term" value="F:protein-macromolecule adaptor activity"/>
    <property type="evidence" value="ECO:0007669"/>
    <property type="project" value="Ensembl"/>
</dbReference>
<dbReference type="Proteomes" id="UP000694421">
    <property type="component" value="Unplaced"/>
</dbReference>
<feature type="coiled-coil region" evidence="9">
    <location>
        <begin position="559"/>
        <end position="611"/>
    </location>
</feature>